<sequence>MAQWRFVQHLGDLRNKCDHKKQAEPTKEEVLVLIEGVRKITKTLI</sequence>
<organism evidence="1 2">
    <name type="scientific">Mesorhizobium ventifaucium</name>
    <dbReference type="NCBI Taxonomy" id="666020"/>
    <lineage>
        <taxon>Bacteria</taxon>
        <taxon>Pseudomonadati</taxon>
        <taxon>Pseudomonadota</taxon>
        <taxon>Alphaproteobacteria</taxon>
        <taxon>Hyphomicrobiales</taxon>
        <taxon>Phyllobacteriaceae</taxon>
        <taxon>Mesorhizobium</taxon>
    </lineage>
</organism>
<dbReference type="Proteomes" id="UP001152604">
    <property type="component" value="Unassembled WGS sequence"/>
</dbReference>
<dbReference type="EMBL" id="CAKXZS010000015">
    <property type="protein sequence ID" value="CAH2399819.1"/>
    <property type="molecule type" value="Genomic_DNA"/>
</dbReference>
<proteinExistence type="predicted"/>
<comment type="caution">
    <text evidence="1">The sequence shown here is derived from an EMBL/GenBank/DDBJ whole genome shotgun (WGS) entry which is preliminary data.</text>
</comment>
<keyword evidence="2" id="KW-1185">Reference proteome</keyword>
<evidence type="ECO:0000313" key="2">
    <source>
        <dbReference type="Proteomes" id="UP001152604"/>
    </source>
</evidence>
<reference evidence="1" key="1">
    <citation type="submission" date="2022-03" db="EMBL/GenBank/DDBJ databases">
        <authorList>
            <person name="Brunel B."/>
        </authorList>
    </citation>
    <scope>NUCLEOTIDE SEQUENCE</scope>
    <source>
        <strain evidence="1">STM4922sample</strain>
    </source>
</reference>
<evidence type="ECO:0000313" key="1">
    <source>
        <dbReference type="EMBL" id="CAH2399819.1"/>
    </source>
</evidence>
<protein>
    <submittedName>
        <fullName evidence="1">Uncharacterized protein</fullName>
    </submittedName>
</protein>
<accession>A0ABM9DUF8</accession>
<gene>
    <name evidence="1" type="ORF">MES4922_220074</name>
</gene>
<name>A0ABM9DUF8_9HYPH</name>